<feature type="compositionally biased region" description="Basic and acidic residues" evidence="1">
    <location>
        <begin position="1620"/>
        <end position="1644"/>
    </location>
</feature>
<feature type="region of interest" description="Disordered" evidence="1">
    <location>
        <begin position="366"/>
        <end position="1376"/>
    </location>
</feature>
<comment type="caution">
    <text evidence="2">The sequence shown here is derived from an EMBL/GenBank/DDBJ whole genome shotgun (WGS) entry which is preliminary data.</text>
</comment>
<dbReference type="Proteomes" id="UP001201812">
    <property type="component" value="Unassembled WGS sequence"/>
</dbReference>
<protein>
    <submittedName>
        <fullName evidence="2">Uncharacterized protein</fullName>
    </submittedName>
</protein>
<feature type="compositionally biased region" description="Basic and acidic residues" evidence="1">
    <location>
        <begin position="1589"/>
        <end position="1605"/>
    </location>
</feature>
<feature type="compositionally biased region" description="Basic residues" evidence="1">
    <location>
        <begin position="1048"/>
        <end position="1064"/>
    </location>
</feature>
<feature type="compositionally biased region" description="Polar residues" evidence="1">
    <location>
        <begin position="649"/>
        <end position="659"/>
    </location>
</feature>
<feature type="region of interest" description="Disordered" evidence="1">
    <location>
        <begin position="1684"/>
        <end position="1707"/>
    </location>
</feature>
<evidence type="ECO:0000313" key="2">
    <source>
        <dbReference type="EMBL" id="KAI1711365.1"/>
    </source>
</evidence>
<feature type="compositionally biased region" description="Polar residues" evidence="1">
    <location>
        <begin position="1308"/>
        <end position="1329"/>
    </location>
</feature>
<feature type="compositionally biased region" description="Basic residues" evidence="1">
    <location>
        <begin position="1504"/>
        <end position="1513"/>
    </location>
</feature>
<feature type="compositionally biased region" description="Basic and acidic residues" evidence="1">
    <location>
        <begin position="702"/>
        <end position="714"/>
    </location>
</feature>
<feature type="compositionally biased region" description="Basic residues" evidence="1">
    <location>
        <begin position="453"/>
        <end position="463"/>
    </location>
</feature>
<name>A0AAD4R5F3_9BILA</name>
<feature type="compositionally biased region" description="Polar residues" evidence="1">
    <location>
        <begin position="667"/>
        <end position="680"/>
    </location>
</feature>
<feature type="compositionally biased region" description="Basic and acidic residues" evidence="1">
    <location>
        <begin position="899"/>
        <end position="911"/>
    </location>
</feature>
<accession>A0AAD4R5F3</accession>
<feature type="compositionally biased region" description="Basic residues" evidence="1">
    <location>
        <begin position="518"/>
        <end position="547"/>
    </location>
</feature>
<feature type="compositionally biased region" description="Basic residues" evidence="1">
    <location>
        <begin position="1333"/>
        <end position="1346"/>
    </location>
</feature>
<feature type="compositionally biased region" description="Basic and acidic residues" evidence="1">
    <location>
        <begin position="1281"/>
        <end position="1304"/>
    </location>
</feature>
<feature type="compositionally biased region" description="Basic residues" evidence="1">
    <location>
        <begin position="1022"/>
        <end position="1033"/>
    </location>
</feature>
<reference evidence="2" key="1">
    <citation type="submission" date="2022-01" db="EMBL/GenBank/DDBJ databases">
        <title>Genome Sequence Resource for Two Populations of Ditylenchus destructor, the Migratory Endoparasitic Phytonematode.</title>
        <authorList>
            <person name="Zhang H."/>
            <person name="Lin R."/>
            <person name="Xie B."/>
        </authorList>
    </citation>
    <scope>NUCLEOTIDE SEQUENCE</scope>
    <source>
        <strain evidence="2">BazhouSP</strain>
    </source>
</reference>
<evidence type="ECO:0000313" key="3">
    <source>
        <dbReference type="Proteomes" id="UP001201812"/>
    </source>
</evidence>
<feature type="compositionally biased region" description="Basic and acidic residues" evidence="1">
    <location>
        <begin position="1698"/>
        <end position="1707"/>
    </location>
</feature>
<feature type="compositionally biased region" description="Basic and acidic residues" evidence="1">
    <location>
        <begin position="1366"/>
        <end position="1376"/>
    </location>
</feature>
<feature type="compositionally biased region" description="Basic residues" evidence="1">
    <location>
        <begin position="762"/>
        <end position="772"/>
    </location>
</feature>
<feature type="compositionally biased region" description="Basic residues" evidence="1">
    <location>
        <begin position="886"/>
        <end position="895"/>
    </location>
</feature>
<feature type="compositionally biased region" description="Polar residues" evidence="1">
    <location>
        <begin position="827"/>
        <end position="836"/>
    </location>
</feature>
<keyword evidence="3" id="KW-1185">Reference proteome</keyword>
<feature type="compositionally biased region" description="Basic residues" evidence="1">
    <location>
        <begin position="947"/>
        <end position="959"/>
    </location>
</feature>
<feature type="compositionally biased region" description="Polar residues" evidence="1">
    <location>
        <begin position="393"/>
        <end position="408"/>
    </location>
</feature>
<feature type="compositionally biased region" description="Basic and acidic residues" evidence="1">
    <location>
        <begin position="1551"/>
        <end position="1560"/>
    </location>
</feature>
<evidence type="ECO:0000256" key="1">
    <source>
        <dbReference type="SAM" id="MobiDB-lite"/>
    </source>
</evidence>
<gene>
    <name evidence="2" type="ORF">DdX_10243</name>
</gene>
<dbReference type="EMBL" id="JAKKPZ010000022">
    <property type="protein sequence ID" value="KAI1711365.1"/>
    <property type="molecule type" value="Genomic_DNA"/>
</dbReference>
<feature type="compositionally biased region" description="Polar residues" evidence="1">
    <location>
        <begin position="548"/>
        <end position="565"/>
    </location>
</feature>
<sequence>MSELSCACDLFSATSSCGQNGSRKGLTHKWHAREIMRYIIFLCFGRGKAFPKTCTNCSQRRNIMCSKVLIAVYLAQFLVITVLGTDNFTSTEPTLAHKACVEDKHCGWLVSGKCIDGRCCMPFESCNWKIQEIAMNDKKLSMATPALGEIHYPKQNAPPPGSRSESPNVTVHDFKLPEGSCYRHEDCNSTSECDKIDKSMTPGHCKLCEKIFEGAYYCPSRKPHIVFCPQNSTIGTLPGFGSGLPIKGHVSGHLDFSFEFGQGVGQSNCDTKPNCNAPVEKPKCDVSDILKILGVVKPACQPEAVPSDPSGNVDFKTLCELARLNDQIRLALGEAYKLQCENGSQTESPLPTLPSINPTILNPLNITASSSKHSRPTRFPAVLPSETTRKPRQQNTDYPFFSPSQNANPPGLNATDYPFFSPSQNANPPGLNATDYPFFTPSQNANPPAHSNKSTHRKHHTTRPPRVNVSRRFTFPAQDVTPFSPGRHQSTSKRSHPGSIPPGRVQTSRTPPVNPHKPPVHPHKTTKVHVKTIRPHTATQHHHRRTTPKAQYTDYRSFTPSQNANPPGHENTDYPYFTPSQNANPPGHENTDYPYFTPSQNANPSGHENTDYPYFTPSQNANPPGHENTDYPYFTPSQNANPPELQYTDYPNFSPSQNAHPPGRQKTGFSIFTPSQNAERSTPPVHSRRTPKTRATRPPRLPTRETRQTPEHHRISTVVPEVTPKVRKTGPPHVHPRVSTPERFFTSPSHAHKTRSTSGHSQKTHSTRKHRPTQPPQEQHVTIPKLKTQPPSILNPTPRRNKPLTNQTIGFEVTTPKVPEERHIEEQTTPSRNNPPTAGYETVTPKKKKIVTPKGKTSVSRRNEPITDHTAGYEVTTPKASEGPKKHPRKPKTSKKPPSPHEIEPTTDHSVSHKIRTPKVSKVTNKPASPRRNEPSTSGYEIITPKDHKKSSKHPKPSRGPKTPESRNIEPSTSGYEVITPKDHKKSSKRPKPSRHPKTPESRNDEPSTAGYEIITPENHKKSSKHPKPSRHPKTPESRNNEPSTVHYKTKTSKKTRATAKHLTPHVNEPEVTTPQAPRTPKKHQTTTHPSRASKPTPGPNRTPKHDIHTPKLPKVSKAPKPKPTHPTPDNRNGHNDGPASTPAVTVWPKFTPTTESGEVTKRKKHEKIKLEMSVSVESGPRTRPPDTAELFGEERHHVTHRTRKPKHKKTQQAAMFSSDIDSEEEHKEKEQLTTQGPPKKPRQKAFAMYSSDIEADEDTQDEKQSTTPKAPKKVGAKKSKTTEKPKSPSPGLHERPKSLERGWGESLATQTVRSIDLATQTVKEQSVTAKPVKPKTNSKPKKSKSILRGGLKTLNPAAETTLAPGEERIRETDRASGELLATQTVHGIDLATQTVQSVTNPPAKVKSVSQKKPKAARKSIRHDGLETPKPTAGPTLAPGRVEIRETELPKDPQANALKKSNKKPAGIKAFSFNSAPEVSGGLTQGPPRSGSGTTEVQPDVKSGRRSLKKSNGKHSGDKTSDRALVQPGVVPAHTTTAPRKPESGTTQLKPEAKNLKEFSGKSAGVNTFGRRALPPSPASSGHVTFLPERSESRSTHLDPKDRKVTPGGSLARKSTTENPLKRKSAELIREGIEELISSDEKQPIKCNPKANNGNGDCPSTHRCYPPFPKSSFGYCYENEEFSPAEEKVSKSNSASGELKDGPSSRS</sequence>
<feature type="compositionally biased region" description="Basic residues" evidence="1">
    <location>
        <begin position="1198"/>
        <end position="1211"/>
    </location>
</feature>
<feature type="compositionally biased region" description="Basic residues" evidence="1">
    <location>
        <begin position="983"/>
        <end position="997"/>
    </location>
</feature>
<organism evidence="2 3">
    <name type="scientific">Ditylenchus destructor</name>
    <dbReference type="NCBI Taxonomy" id="166010"/>
    <lineage>
        <taxon>Eukaryota</taxon>
        <taxon>Metazoa</taxon>
        <taxon>Ecdysozoa</taxon>
        <taxon>Nematoda</taxon>
        <taxon>Chromadorea</taxon>
        <taxon>Rhabditida</taxon>
        <taxon>Tylenchina</taxon>
        <taxon>Tylenchomorpha</taxon>
        <taxon>Sphaerularioidea</taxon>
        <taxon>Anguinidae</taxon>
        <taxon>Anguininae</taxon>
        <taxon>Ditylenchus</taxon>
    </lineage>
</organism>
<feature type="compositionally biased region" description="Basic residues" evidence="1">
    <location>
        <begin position="725"/>
        <end position="736"/>
    </location>
</feature>
<proteinExistence type="predicted"/>
<feature type="compositionally biased region" description="Polar residues" evidence="1">
    <location>
        <begin position="440"/>
        <end position="452"/>
    </location>
</feature>
<feature type="compositionally biased region" description="Basic residues" evidence="1">
    <location>
        <begin position="1271"/>
        <end position="1280"/>
    </location>
</feature>
<feature type="compositionally biased region" description="Basic residues" evidence="1">
    <location>
        <begin position="686"/>
        <end position="697"/>
    </location>
</feature>
<feature type="region of interest" description="Disordered" evidence="1">
    <location>
        <begin position="1393"/>
        <end position="1662"/>
    </location>
</feature>
<feature type="compositionally biased region" description="Polar residues" evidence="1">
    <location>
        <begin position="597"/>
        <end position="607"/>
    </location>
</feature>
<feature type="compositionally biased region" description="Basic and acidic residues" evidence="1">
    <location>
        <begin position="1442"/>
        <end position="1451"/>
    </location>
</feature>
<feature type="compositionally biased region" description="Polar residues" evidence="1">
    <location>
        <begin position="1534"/>
        <end position="1549"/>
    </location>
</feature>
<feature type="compositionally biased region" description="Basic residues" evidence="1">
    <location>
        <begin position="1410"/>
        <end position="1421"/>
    </location>
</feature>